<protein>
    <submittedName>
        <fullName evidence="1">Uncharacterized protein</fullName>
    </submittedName>
</protein>
<reference evidence="1 2" key="1">
    <citation type="journal article" date="2018" name="Nat. Ecol. Evol.">
        <title>Pezizomycetes genomes reveal the molecular basis of ectomycorrhizal truffle lifestyle.</title>
        <authorList>
            <person name="Murat C."/>
            <person name="Payen T."/>
            <person name="Noel B."/>
            <person name="Kuo A."/>
            <person name="Morin E."/>
            <person name="Chen J."/>
            <person name="Kohler A."/>
            <person name="Krizsan K."/>
            <person name="Balestrini R."/>
            <person name="Da Silva C."/>
            <person name="Montanini B."/>
            <person name="Hainaut M."/>
            <person name="Levati E."/>
            <person name="Barry K.W."/>
            <person name="Belfiori B."/>
            <person name="Cichocki N."/>
            <person name="Clum A."/>
            <person name="Dockter R.B."/>
            <person name="Fauchery L."/>
            <person name="Guy J."/>
            <person name="Iotti M."/>
            <person name="Le Tacon F."/>
            <person name="Lindquist E.A."/>
            <person name="Lipzen A."/>
            <person name="Malagnac F."/>
            <person name="Mello A."/>
            <person name="Molinier V."/>
            <person name="Miyauchi S."/>
            <person name="Poulain J."/>
            <person name="Riccioni C."/>
            <person name="Rubini A."/>
            <person name="Sitrit Y."/>
            <person name="Splivallo R."/>
            <person name="Traeger S."/>
            <person name="Wang M."/>
            <person name="Zifcakova L."/>
            <person name="Wipf D."/>
            <person name="Zambonelli A."/>
            <person name="Paolocci F."/>
            <person name="Nowrousian M."/>
            <person name="Ottonello S."/>
            <person name="Baldrian P."/>
            <person name="Spatafora J.W."/>
            <person name="Henrissat B."/>
            <person name="Nagy L.G."/>
            <person name="Aury J.M."/>
            <person name="Wincker P."/>
            <person name="Grigoriev I.V."/>
            <person name="Bonfante P."/>
            <person name="Martin F.M."/>
        </authorList>
    </citation>
    <scope>NUCLEOTIDE SEQUENCE [LARGE SCALE GENOMIC DNA]</scope>
    <source>
        <strain evidence="1 2">RN42</strain>
    </source>
</reference>
<dbReference type="EMBL" id="ML119701">
    <property type="protein sequence ID" value="RPA79268.1"/>
    <property type="molecule type" value="Genomic_DNA"/>
</dbReference>
<name>A0A3N4I3L3_ASCIM</name>
<dbReference type="Proteomes" id="UP000275078">
    <property type="component" value="Unassembled WGS sequence"/>
</dbReference>
<evidence type="ECO:0000313" key="1">
    <source>
        <dbReference type="EMBL" id="RPA79268.1"/>
    </source>
</evidence>
<organism evidence="1 2">
    <name type="scientific">Ascobolus immersus RN42</name>
    <dbReference type="NCBI Taxonomy" id="1160509"/>
    <lineage>
        <taxon>Eukaryota</taxon>
        <taxon>Fungi</taxon>
        <taxon>Dikarya</taxon>
        <taxon>Ascomycota</taxon>
        <taxon>Pezizomycotina</taxon>
        <taxon>Pezizomycetes</taxon>
        <taxon>Pezizales</taxon>
        <taxon>Ascobolaceae</taxon>
        <taxon>Ascobolus</taxon>
    </lineage>
</organism>
<sequence length="195" mass="21885">MGSATYPSGTTIGPTSTYSREAMLQLYYYYLSRAPSRNSPLMFLIKSIDYNYQVGLEYETSTIGTETGEQYATFKLGQRHPAAQTPTSQHQLVKQHPENLSLARGTCGECQQPPFSELRKYRSDELGMAIVLSDITSMLASSETWSIEETHINTVVQFGTHWMLFLDCICALPAFLSLYREHGTGNSLMLLISRT</sequence>
<keyword evidence="2" id="KW-1185">Reference proteome</keyword>
<proteinExistence type="predicted"/>
<accession>A0A3N4I3L3</accession>
<dbReference type="AlphaFoldDB" id="A0A3N4I3L3"/>
<gene>
    <name evidence="1" type="ORF">BJ508DRAFT_308533</name>
</gene>
<evidence type="ECO:0000313" key="2">
    <source>
        <dbReference type="Proteomes" id="UP000275078"/>
    </source>
</evidence>